<dbReference type="AlphaFoldDB" id="A0A1G9T1W1"/>
<evidence type="ECO:0000256" key="2">
    <source>
        <dbReference type="ARBA" id="ARBA00022598"/>
    </source>
</evidence>
<dbReference type="GO" id="GO:0046040">
    <property type="term" value="P:IMP metabolic process"/>
    <property type="evidence" value="ECO:0007669"/>
    <property type="project" value="TreeGrafter"/>
</dbReference>
<dbReference type="EC" id="6.3.4.4" evidence="8 10"/>
<keyword evidence="4 8" id="KW-0547">Nucleotide-binding</keyword>
<evidence type="ECO:0000256" key="3">
    <source>
        <dbReference type="ARBA" id="ARBA00022723"/>
    </source>
</evidence>
<dbReference type="PANTHER" id="PTHR11846:SF0">
    <property type="entry name" value="ADENYLOSUCCINATE SYNTHETASE"/>
    <property type="match status" value="1"/>
</dbReference>
<keyword evidence="3 8" id="KW-0479">Metal-binding</keyword>
<feature type="active site" evidence="9">
    <location>
        <position position="139"/>
    </location>
</feature>
<comment type="catalytic activity">
    <reaction evidence="8 10">
        <text>IMP + L-aspartate + GTP = N(6)-(1,2-dicarboxyethyl)-AMP + GDP + phosphate + 2 H(+)</text>
        <dbReference type="Rhea" id="RHEA:15753"/>
        <dbReference type="ChEBI" id="CHEBI:15378"/>
        <dbReference type="ChEBI" id="CHEBI:29991"/>
        <dbReference type="ChEBI" id="CHEBI:37565"/>
        <dbReference type="ChEBI" id="CHEBI:43474"/>
        <dbReference type="ChEBI" id="CHEBI:57567"/>
        <dbReference type="ChEBI" id="CHEBI:58053"/>
        <dbReference type="ChEBI" id="CHEBI:58189"/>
        <dbReference type="EC" id="6.3.4.4"/>
    </reaction>
</comment>
<dbReference type="InterPro" id="IPR042109">
    <property type="entry name" value="Adenylosuccinate_synth_dom1"/>
</dbReference>
<feature type="binding site" description="in other chain" evidence="8">
    <location>
        <position position="302"/>
    </location>
    <ligand>
        <name>IMP</name>
        <dbReference type="ChEBI" id="CHEBI:58053"/>
        <note>ligand shared between dimeric partners</note>
    </ligand>
</feature>
<feature type="binding site" description="in other chain" evidence="8">
    <location>
        <position position="238"/>
    </location>
    <ligand>
        <name>IMP</name>
        <dbReference type="ChEBI" id="CHEBI:58053"/>
        <note>ligand shared between dimeric partners</note>
    </ligand>
</feature>
<dbReference type="PROSITE" id="PS01266">
    <property type="entry name" value="ADENYLOSUCCIN_SYN_1"/>
    <property type="match status" value="1"/>
</dbReference>
<feature type="binding site" evidence="8">
    <location>
        <position position="304"/>
    </location>
    <ligand>
        <name>GTP</name>
        <dbReference type="ChEBI" id="CHEBI:37565"/>
    </ligand>
</feature>
<dbReference type="GO" id="GO:0000287">
    <property type="term" value="F:magnesium ion binding"/>
    <property type="evidence" value="ECO:0007669"/>
    <property type="project" value="UniProtKB-UniRule"/>
</dbReference>
<keyword evidence="6 8" id="KW-0460">Magnesium</keyword>
<comment type="function">
    <text evidence="8">Plays an important role in the de novo pathway of purine nucleotide biosynthesis. Catalyzes the first committed step in the biosynthesis of AMP from IMP.</text>
</comment>
<dbReference type="InterPro" id="IPR033128">
    <property type="entry name" value="Adenylosuccin_syn_Lys_AS"/>
</dbReference>
<dbReference type="STRING" id="482461.SAMN05216244_2404"/>
<comment type="pathway">
    <text evidence="8 10">Purine metabolism; AMP biosynthesis via de novo pathway; AMP from IMP: step 1/2.</text>
</comment>
<evidence type="ECO:0000256" key="9">
    <source>
        <dbReference type="PROSITE-ProRule" id="PRU10134"/>
    </source>
</evidence>
<dbReference type="PROSITE" id="PS00513">
    <property type="entry name" value="ADENYLOSUCCIN_SYN_2"/>
    <property type="match status" value="1"/>
</dbReference>
<dbReference type="SMART" id="SM00788">
    <property type="entry name" value="Adenylsucc_synt"/>
    <property type="match status" value="1"/>
</dbReference>
<dbReference type="Gene3D" id="3.90.170.10">
    <property type="entry name" value="Adenylosuccinate Synthetase, subunit A, domain 3"/>
    <property type="match status" value="1"/>
</dbReference>
<comment type="subcellular location">
    <subcellularLocation>
        <location evidence="8">Cytoplasm</location>
    </subcellularLocation>
</comment>
<dbReference type="InterPro" id="IPR001114">
    <property type="entry name" value="Adenylosuccinate_synthetase"/>
</dbReference>
<dbReference type="OrthoDB" id="9807553at2"/>
<keyword evidence="7 8" id="KW-0342">GTP-binding</keyword>
<feature type="binding site" evidence="8">
    <location>
        <position position="40"/>
    </location>
    <ligand>
        <name>Mg(2+)</name>
        <dbReference type="ChEBI" id="CHEBI:18420"/>
    </ligand>
</feature>
<evidence type="ECO:0000256" key="1">
    <source>
        <dbReference type="ARBA" id="ARBA00011738"/>
    </source>
</evidence>
<dbReference type="RefSeq" id="WP_074599300.1">
    <property type="nucleotide sequence ID" value="NZ_FNHF01000003.1"/>
</dbReference>
<feature type="binding site" description="in other chain" evidence="8">
    <location>
        <begin position="38"/>
        <end position="41"/>
    </location>
    <ligand>
        <name>IMP</name>
        <dbReference type="ChEBI" id="CHEBI:58053"/>
        <note>ligand shared between dimeric partners</note>
    </ligand>
</feature>
<evidence type="ECO:0000256" key="5">
    <source>
        <dbReference type="ARBA" id="ARBA00022755"/>
    </source>
</evidence>
<keyword evidence="5 8" id="KW-0658">Purine biosynthesis</keyword>
<evidence type="ECO:0000313" key="12">
    <source>
        <dbReference type="Proteomes" id="UP000182347"/>
    </source>
</evidence>
<dbReference type="InterPro" id="IPR027417">
    <property type="entry name" value="P-loop_NTPase"/>
</dbReference>
<dbReference type="Proteomes" id="UP000182347">
    <property type="component" value="Unassembled WGS sequence"/>
</dbReference>
<feature type="binding site" evidence="8">
    <location>
        <position position="13"/>
    </location>
    <ligand>
        <name>Mg(2+)</name>
        <dbReference type="ChEBI" id="CHEBI:18420"/>
    </ligand>
</feature>
<dbReference type="PANTHER" id="PTHR11846">
    <property type="entry name" value="ADENYLOSUCCINATE SYNTHETASE"/>
    <property type="match status" value="1"/>
</dbReference>
<dbReference type="FunFam" id="3.90.170.10:FF:000001">
    <property type="entry name" value="Adenylosuccinate synthetase"/>
    <property type="match status" value="1"/>
</dbReference>
<dbReference type="SUPFAM" id="SSF52540">
    <property type="entry name" value="P-loop containing nucleoside triphosphate hydrolases"/>
    <property type="match status" value="1"/>
</dbReference>
<evidence type="ECO:0000256" key="10">
    <source>
        <dbReference type="RuleBase" id="RU000520"/>
    </source>
</evidence>
<evidence type="ECO:0000256" key="7">
    <source>
        <dbReference type="ARBA" id="ARBA00023134"/>
    </source>
</evidence>
<dbReference type="UniPathway" id="UPA00075">
    <property type="reaction ID" value="UER00335"/>
</dbReference>
<evidence type="ECO:0000256" key="6">
    <source>
        <dbReference type="ARBA" id="ARBA00022842"/>
    </source>
</evidence>
<accession>A0A1G9T1W1</accession>
<reference evidence="12" key="1">
    <citation type="submission" date="2016-10" db="EMBL/GenBank/DDBJ databases">
        <authorList>
            <person name="Varghese N."/>
            <person name="Submissions S."/>
        </authorList>
    </citation>
    <scope>NUCLEOTIDE SEQUENCE [LARGE SCALE GENOMIC DNA]</scope>
    <source>
        <strain evidence="12">CGMCC 1.6199</strain>
    </source>
</reference>
<comment type="subunit">
    <text evidence="1 8">Homodimer.</text>
</comment>
<evidence type="ECO:0000256" key="4">
    <source>
        <dbReference type="ARBA" id="ARBA00022741"/>
    </source>
</evidence>
<dbReference type="EMBL" id="FNHF01000003">
    <property type="protein sequence ID" value="SDM41597.1"/>
    <property type="molecule type" value="Genomic_DNA"/>
</dbReference>
<dbReference type="Gene3D" id="3.40.440.10">
    <property type="entry name" value="Adenylosuccinate Synthetase, subunit A, domain 1"/>
    <property type="match status" value="1"/>
</dbReference>
<dbReference type="HAMAP" id="MF_00011">
    <property type="entry name" value="Adenylosucc_synth"/>
    <property type="match status" value="1"/>
</dbReference>
<dbReference type="Gene3D" id="1.10.300.10">
    <property type="entry name" value="Adenylosuccinate Synthetase, subunit A, domain 2"/>
    <property type="match status" value="1"/>
</dbReference>
<keyword evidence="2 8" id="KW-0436">Ligase</keyword>
<dbReference type="GO" id="GO:0005737">
    <property type="term" value="C:cytoplasm"/>
    <property type="evidence" value="ECO:0007669"/>
    <property type="project" value="UniProtKB-SubCell"/>
</dbReference>
<dbReference type="GO" id="GO:0044208">
    <property type="term" value="P:'de novo' AMP biosynthetic process"/>
    <property type="evidence" value="ECO:0007669"/>
    <property type="project" value="UniProtKB-UniRule"/>
</dbReference>
<protein>
    <recommendedName>
        <fullName evidence="8 10">Adenylosuccinate synthetase</fullName>
        <shortName evidence="8">AMPSase</shortName>
        <shortName evidence="8">AdSS</shortName>
        <ecNumber evidence="8 10">6.3.4.4</ecNumber>
    </recommendedName>
    <alternativeName>
        <fullName evidence="8">IMP--aspartate ligase</fullName>
    </alternativeName>
</protein>
<dbReference type="GO" id="GO:0005525">
    <property type="term" value="F:GTP binding"/>
    <property type="evidence" value="ECO:0007669"/>
    <property type="project" value="UniProtKB-UniRule"/>
</dbReference>
<feature type="binding site" evidence="8">
    <location>
        <begin position="298"/>
        <end position="304"/>
    </location>
    <ligand>
        <name>substrate</name>
    </ligand>
</feature>
<evidence type="ECO:0000313" key="11">
    <source>
        <dbReference type="EMBL" id="SDM41597.1"/>
    </source>
</evidence>
<feature type="active site" description="Proton acceptor" evidence="8">
    <location>
        <position position="13"/>
    </location>
</feature>
<evidence type="ECO:0000256" key="8">
    <source>
        <dbReference type="HAMAP-Rule" id="MF_00011"/>
    </source>
</evidence>
<sequence length="428" mass="47371">MSSVVVVGTQWGDEGKGKITDFLSQNAEVVARYQGGNNAGHTIKFDEITYKLHLIPSGIFFDDKICVLGNGMVIDPKALVEELQYLHDKGVSTDNLRISNRAHVILPYHLKLDALQEEEKGANKIGTTKKGIGPAYMDKAARVGIRIADLLDKDAFKDKLEQNLKDKNRLFEKVYETDSIAVEDILDEYYEYGQQVKKYVCDTSVVLNEALDDGRRVLFEGAQGVMLDIDQGTYPFVTSSNPIAGGVTIGSGVGPTKINHVVGVSKAYTTRVGDGPFPTELHDEIGDQIRETGREYGTTTGRPRRVGWFDSVVVRHARRVSGITDLSLNSLDVLTGIETLKICTAYKYKGETIHEFPASLKDLADCEPVYEELPGWTEDITGVRSLHELPENARHYLERISQLTGIPLSVFSVGPDRTQTNVVRSVYS</sequence>
<keyword evidence="8" id="KW-0963">Cytoplasm</keyword>
<feature type="binding site" description="in other chain" evidence="8">
    <location>
        <position position="128"/>
    </location>
    <ligand>
        <name>IMP</name>
        <dbReference type="ChEBI" id="CHEBI:58053"/>
        <note>ligand shared between dimeric partners</note>
    </ligand>
</feature>
<gene>
    <name evidence="8" type="primary">purA</name>
    <name evidence="11" type="ORF">SAMN05216244_2404</name>
</gene>
<dbReference type="InterPro" id="IPR042111">
    <property type="entry name" value="Adenylosuccinate_synth_dom3"/>
</dbReference>
<dbReference type="FunFam" id="1.10.300.10:FF:000001">
    <property type="entry name" value="Adenylosuccinate synthetase"/>
    <property type="match status" value="1"/>
</dbReference>
<feature type="binding site" evidence="8">
    <location>
        <begin position="12"/>
        <end position="18"/>
    </location>
    <ligand>
        <name>GTP</name>
        <dbReference type="ChEBI" id="CHEBI:37565"/>
    </ligand>
</feature>
<comment type="similarity">
    <text evidence="8 10">Belongs to the adenylosuccinate synthetase family.</text>
</comment>
<organism evidence="11 12">
    <name type="scientific">Sediminibacillus halophilus</name>
    <dbReference type="NCBI Taxonomy" id="482461"/>
    <lineage>
        <taxon>Bacteria</taxon>
        <taxon>Bacillati</taxon>
        <taxon>Bacillota</taxon>
        <taxon>Bacilli</taxon>
        <taxon>Bacillales</taxon>
        <taxon>Bacillaceae</taxon>
        <taxon>Sediminibacillus</taxon>
    </lineage>
</organism>
<keyword evidence="12" id="KW-1185">Reference proteome</keyword>
<feature type="active site" description="Proton donor" evidence="8">
    <location>
        <position position="41"/>
    </location>
</feature>
<dbReference type="InterPro" id="IPR042110">
    <property type="entry name" value="Adenylosuccinate_synth_dom2"/>
</dbReference>
<dbReference type="InterPro" id="IPR018220">
    <property type="entry name" value="Adenylosuccin_syn_GTP-bd"/>
</dbReference>
<dbReference type="NCBIfam" id="TIGR00184">
    <property type="entry name" value="purA"/>
    <property type="match status" value="1"/>
</dbReference>
<feature type="binding site" description="in other chain" evidence="8">
    <location>
        <begin position="13"/>
        <end position="16"/>
    </location>
    <ligand>
        <name>IMP</name>
        <dbReference type="ChEBI" id="CHEBI:58053"/>
        <note>ligand shared between dimeric partners</note>
    </ligand>
</feature>
<comment type="cofactor">
    <cofactor evidence="8">
        <name>Mg(2+)</name>
        <dbReference type="ChEBI" id="CHEBI:18420"/>
    </cofactor>
    <text evidence="8">Binds 1 Mg(2+) ion per subunit.</text>
</comment>
<proteinExistence type="inferred from homology"/>
<dbReference type="NCBIfam" id="NF002223">
    <property type="entry name" value="PRK01117.1"/>
    <property type="match status" value="1"/>
</dbReference>
<feature type="binding site" evidence="8">
    <location>
        <position position="142"/>
    </location>
    <ligand>
        <name>IMP</name>
        <dbReference type="ChEBI" id="CHEBI:58053"/>
        <note>ligand shared between dimeric partners</note>
    </ligand>
</feature>
<name>A0A1G9T1W1_9BACI</name>
<feature type="binding site" evidence="8">
    <location>
        <begin position="40"/>
        <end position="42"/>
    </location>
    <ligand>
        <name>GTP</name>
        <dbReference type="ChEBI" id="CHEBI:37565"/>
    </ligand>
</feature>
<dbReference type="GO" id="GO:0004019">
    <property type="term" value="F:adenylosuccinate synthase activity"/>
    <property type="evidence" value="ECO:0007669"/>
    <property type="project" value="UniProtKB-UniRule"/>
</dbReference>
<feature type="binding site" description="in other chain" evidence="8">
    <location>
        <position position="223"/>
    </location>
    <ligand>
        <name>IMP</name>
        <dbReference type="ChEBI" id="CHEBI:58053"/>
        <note>ligand shared between dimeric partners</note>
    </ligand>
</feature>
<dbReference type="Pfam" id="PF00709">
    <property type="entry name" value="Adenylsucc_synt"/>
    <property type="match status" value="1"/>
</dbReference>
<feature type="binding site" evidence="8">
    <location>
        <begin position="412"/>
        <end position="414"/>
    </location>
    <ligand>
        <name>GTP</name>
        <dbReference type="ChEBI" id="CHEBI:37565"/>
    </ligand>
</feature>
<dbReference type="CDD" id="cd03108">
    <property type="entry name" value="AdSS"/>
    <property type="match status" value="1"/>
</dbReference>
<feature type="binding site" evidence="8">
    <location>
        <begin position="330"/>
        <end position="332"/>
    </location>
    <ligand>
        <name>GTP</name>
        <dbReference type="ChEBI" id="CHEBI:37565"/>
    </ligand>
</feature>